<dbReference type="PANTHER" id="PTHR45973">
    <property type="entry name" value="PROTEIN PHOSPHATASE 1 REGULATORY SUBUNIT SDS22-RELATED"/>
    <property type="match status" value="1"/>
</dbReference>
<proteinExistence type="predicted"/>
<keyword evidence="1" id="KW-0433">Leucine-rich repeat</keyword>
<dbReference type="InterPro" id="IPR050576">
    <property type="entry name" value="Cilia_flagella_integrity"/>
</dbReference>
<dbReference type="GeneTree" id="ENSGT00940000174053"/>
<keyword evidence="2" id="KW-0677">Repeat</keyword>
<organism evidence="3">
    <name type="scientific">Stegastes partitus</name>
    <name type="common">bicolor damselfish</name>
    <dbReference type="NCBI Taxonomy" id="144197"/>
    <lineage>
        <taxon>Eukaryota</taxon>
        <taxon>Metazoa</taxon>
        <taxon>Chordata</taxon>
        <taxon>Craniata</taxon>
        <taxon>Vertebrata</taxon>
        <taxon>Euteleostomi</taxon>
        <taxon>Actinopterygii</taxon>
        <taxon>Neopterygii</taxon>
        <taxon>Teleostei</taxon>
        <taxon>Neoteleostei</taxon>
        <taxon>Acanthomorphata</taxon>
        <taxon>Ovalentaria</taxon>
        <taxon>Pomacentridae</taxon>
        <taxon>Stegastes</taxon>
    </lineage>
</organism>
<sequence>EDSTQPLHKPTLMTEEFLEKSVFEQFPKQDCCFPNFEDIHFSEIQELCLGYNSETNLKITSWCVNVCSNHVGKIQGLDMLTNQTHLNLSFNNIENIEGLENLWKLELLVLANNRISVIENIDTLENVPHLQIANNLIGQLDNALQLKKFKKLFTLFLFGNPVSKQENYRDLIATHMPDLRVTQSSCLLMHELRCKHDAFVESLNGPCLFMSMFQDDPEAEALRCVPGIASLWDHVIISCVFAFIELRALEDNYYQVKKIAVSTLEKVAKGNLEEDLPREVVKVSISDREIQLVTGVSGWKMTLIKANQDKELKLNHMHISDTQRFVEYLKEQLELWQKQSYVPPKIFVYVVSQPH</sequence>
<reference evidence="3" key="1">
    <citation type="submission" date="2023-09" db="UniProtKB">
        <authorList>
            <consortium name="Ensembl"/>
        </authorList>
    </citation>
    <scope>IDENTIFICATION</scope>
</reference>
<dbReference type="SUPFAM" id="SSF52058">
    <property type="entry name" value="L domain-like"/>
    <property type="match status" value="1"/>
</dbReference>
<dbReference type="AlphaFoldDB" id="A0A3B5A4C1"/>
<dbReference type="Pfam" id="PF14580">
    <property type="entry name" value="LRR_9"/>
    <property type="match status" value="1"/>
</dbReference>
<dbReference type="PANTHER" id="PTHR45973:SF35">
    <property type="entry name" value="LEUCINE-RICH REPEAT-CONTAINING PROTEIN 43"/>
    <property type="match status" value="1"/>
</dbReference>
<evidence type="ECO:0008006" key="4">
    <source>
        <dbReference type="Google" id="ProtNLM"/>
    </source>
</evidence>
<dbReference type="InterPro" id="IPR001611">
    <property type="entry name" value="Leu-rich_rpt"/>
</dbReference>
<evidence type="ECO:0000256" key="2">
    <source>
        <dbReference type="ARBA" id="ARBA00022737"/>
    </source>
</evidence>
<evidence type="ECO:0000313" key="3">
    <source>
        <dbReference type="Ensembl" id="ENSSPAP00000008607.1"/>
    </source>
</evidence>
<evidence type="ECO:0000256" key="1">
    <source>
        <dbReference type="ARBA" id="ARBA00022614"/>
    </source>
</evidence>
<dbReference type="STRING" id="144197.ENSSPAP00000008607"/>
<accession>A0A3B5A4C1</accession>
<dbReference type="Gene3D" id="3.80.10.10">
    <property type="entry name" value="Ribonuclease Inhibitor"/>
    <property type="match status" value="1"/>
</dbReference>
<dbReference type="PROSITE" id="PS51450">
    <property type="entry name" value="LRR"/>
    <property type="match status" value="2"/>
</dbReference>
<dbReference type="InterPro" id="IPR032675">
    <property type="entry name" value="LRR_dom_sf"/>
</dbReference>
<dbReference type="Ensembl" id="ENSSPAT00000008764.1">
    <property type="protein sequence ID" value="ENSSPAP00000008607.1"/>
    <property type="gene ID" value="ENSSPAG00000006541.1"/>
</dbReference>
<dbReference type="SMART" id="SM00365">
    <property type="entry name" value="LRR_SD22"/>
    <property type="match status" value="2"/>
</dbReference>
<name>A0A3B5A4C1_9TELE</name>
<protein>
    <recommendedName>
        <fullName evidence="4">Dynein regulatory complex subunit 3</fullName>
    </recommendedName>
</protein>